<accession>A0A3E2TAT7</accession>
<name>A0A3E2TAT7_9FIRM</name>
<dbReference type="AlphaFoldDB" id="A0A3E2TAT7"/>
<evidence type="ECO:0000313" key="1">
    <source>
        <dbReference type="EMBL" id="RGB71815.1"/>
    </source>
</evidence>
<proteinExistence type="predicted"/>
<dbReference type="InterPro" id="IPR018989">
    <property type="entry name" value="DUF2001"/>
</dbReference>
<evidence type="ECO:0008006" key="3">
    <source>
        <dbReference type="Google" id="ProtNLM"/>
    </source>
</evidence>
<comment type="caution">
    <text evidence="1">The sequence shown here is derived from an EMBL/GenBank/DDBJ whole genome shotgun (WGS) entry which is preliminary data.</text>
</comment>
<protein>
    <recommendedName>
        <fullName evidence="3">Phage tail protein</fullName>
    </recommendedName>
</protein>
<dbReference type="Gene3D" id="2.30.110.40">
    <property type="entry name" value="Phage tail tube protein"/>
    <property type="match status" value="1"/>
</dbReference>
<dbReference type="EMBL" id="QVEQ01000003">
    <property type="protein sequence ID" value="RGB71815.1"/>
    <property type="molecule type" value="Genomic_DNA"/>
</dbReference>
<organism evidence="1 2">
    <name type="scientific">Faecalibacterium prausnitzii</name>
    <dbReference type="NCBI Taxonomy" id="853"/>
    <lineage>
        <taxon>Bacteria</taxon>
        <taxon>Bacillati</taxon>
        <taxon>Bacillota</taxon>
        <taxon>Clostridia</taxon>
        <taxon>Eubacteriales</taxon>
        <taxon>Oscillospiraceae</taxon>
        <taxon>Faecalibacterium</taxon>
    </lineage>
</organism>
<sequence>MQYNKNPISLREGHALIDGIEVMDGVKMTINFTPETWTGRQLNEMTPSTRWVGATITGSMTRRRTNNWLKTKIKEYQATKATPEFVIQGIMDDANSDYYAAHGSDVVTCVGCVLTGDLPLTALDAESGSVVDDVINFNIKNII</sequence>
<dbReference type="Pfam" id="PF09393">
    <property type="entry name" value="DUF2001"/>
    <property type="match status" value="1"/>
</dbReference>
<gene>
    <name evidence="1" type="ORF">DWZ89_04750</name>
</gene>
<reference evidence="1 2" key="1">
    <citation type="submission" date="2018-08" db="EMBL/GenBank/DDBJ databases">
        <title>A genome reference for cultivated species of the human gut microbiota.</title>
        <authorList>
            <person name="Zou Y."/>
            <person name="Xue W."/>
            <person name="Luo G."/>
        </authorList>
    </citation>
    <scope>NUCLEOTIDE SEQUENCE [LARGE SCALE GENOMIC DNA]</scope>
    <source>
        <strain evidence="1 2">AF36-11AT</strain>
    </source>
</reference>
<dbReference type="InterPro" id="IPR038628">
    <property type="entry name" value="XkdM-like_sf"/>
</dbReference>
<dbReference type="Proteomes" id="UP000261140">
    <property type="component" value="Unassembled WGS sequence"/>
</dbReference>
<dbReference type="RefSeq" id="WP_117504996.1">
    <property type="nucleotide sequence ID" value="NZ_QVEQ01000003.1"/>
</dbReference>
<evidence type="ECO:0000313" key="2">
    <source>
        <dbReference type="Proteomes" id="UP000261140"/>
    </source>
</evidence>
<dbReference type="SUPFAM" id="SSF69279">
    <property type="entry name" value="Phage tail proteins"/>
    <property type="match status" value="1"/>
</dbReference>